<dbReference type="RefSeq" id="WP_125018998.1">
    <property type="nucleotide sequence ID" value="NZ_RQVQ01000016.1"/>
</dbReference>
<keyword evidence="3" id="KW-1185">Reference proteome</keyword>
<feature type="signal peptide" evidence="1">
    <location>
        <begin position="1"/>
        <end position="20"/>
    </location>
</feature>
<name>A0A3P3WAE3_9FLAO</name>
<reference evidence="2 3" key="1">
    <citation type="submission" date="2018-11" db="EMBL/GenBank/DDBJ databases">
        <title>Flavobacterium sp. nov., YIM 102701-2 draft genome.</title>
        <authorList>
            <person name="Li G."/>
            <person name="Jiang Y."/>
        </authorList>
    </citation>
    <scope>NUCLEOTIDE SEQUENCE [LARGE SCALE GENOMIC DNA]</scope>
    <source>
        <strain evidence="2 3">YIM 102701-2</strain>
    </source>
</reference>
<proteinExistence type="predicted"/>
<evidence type="ECO:0008006" key="4">
    <source>
        <dbReference type="Google" id="ProtNLM"/>
    </source>
</evidence>
<protein>
    <recommendedName>
        <fullName evidence="4">Lipocalin-like domain-containing protein</fullName>
    </recommendedName>
</protein>
<evidence type="ECO:0000256" key="1">
    <source>
        <dbReference type="SAM" id="SignalP"/>
    </source>
</evidence>
<evidence type="ECO:0000313" key="2">
    <source>
        <dbReference type="EMBL" id="RRJ90589.1"/>
    </source>
</evidence>
<organism evidence="2 3">
    <name type="scientific">Paenimyroides tangerinum</name>
    <dbReference type="NCBI Taxonomy" id="2488728"/>
    <lineage>
        <taxon>Bacteria</taxon>
        <taxon>Pseudomonadati</taxon>
        <taxon>Bacteroidota</taxon>
        <taxon>Flavobacteriia</taxon>
        <taxon>Flavobacteriales</taxon>
        <taxon>Flavobacteriaceae</taxon>
        <taxon>Paenimyroides</taxon>
    </lineage>
</organism>
<feature type="chain" id="PRO_5018213876" description="Lipocalin-like domain-containing protein" evidence="1">
    <location>
        <begin position="21"/>
        <end position="163"/>
    </location>
</feature>
<dbReference type="PROSITE" id="PS51257">
    <property type="entry name" value="PROKAR_LIPOPROTEIN"/>
    <property type="match status" value="1"/>
</dbReference>
<gene>
    <name evidence="2" type="ORF">EG240_08665</name>
</gene>
<accession>A0A3P3WAE3</accession>
<sequence>MKKNILLLAFCSIFALVSCSSDDSSTSTEVTPTPTTVDWIPGQISLMSGSTALFSESYPHAEGCDKDYIRLENNTSATLFEHEPGTCAITETDQPWNRNGNQISLVIFDMPVTGTIISETATQLTVESDVSQYSAMISLLYPEIADYLDLIQGAKVRLVLDKK</sequence>
<evidence type="ECO:0000313" key="3">
    <source>
        <dbReference type="Proteomes" id="UP000275719"/>
    </source>
</evidence>
<comment type="caution">
    <text evidence="2">The sequence shown here is derived from an EMBL/GenBank/DDBJ whole genome shotgun (WGS) entry which is preliminary data.</text>
</comment>
<dbReference type="OrthoDB" id="1419899at2"/>
<dbReference type="AlphaFoldDB" id="A0A3P3WAE3"/>
<dbReference type="EMBL" id="RQVQ01000016">
    <property type="protein sequence ID" value="RRJ90589.1"/>
    <property type="molecule type" value="Genomic_DNA"/>
</dbReference>
<keyword evidence="1" id="KW-0732">Signal</keyword>
<dbReference type="Proteomes" id="UP000275719">
    <property type="component" value="Unassembled WGS sequence"/>
</dbReference>